<evidence type="ECO:0000256" key="1">
    <source>
        <dbReference type="SAM" id="Coils"/>
    </source>
</evidence>
<evidence type="ECO:0000313" key="3">
    <source>
        <dbReference type="Proteomes" id="UP001236569"/>
    </source>
</evidence>
<dbReference type="EMBL" id="JASHID010000004">
    <property type="protein sequence ID" value="MDI9864095.1"/>
    <property type="molecule type" value="Genomic_DNA"/>
</dbReference>
<organism evidence="2 3">
    <name type="scientific">Flectobacillus longus</name>
    <dbReference type="NCBI Taxonomy" id="2984207"/>
    <lineage>
        <taxon>Bacteria</taxon>
        <taxon>Pseudomonadati</taxon>
        <taxon>Bacteroidota</taxon>
        <taxon>Cytophagia</taxon>
        <taxon>Cytophagales</taxon>
        <taxon>Flectobacillaceae</taxon>
        <taxon>Flectobacillus</taxon>
    </lineage>
</organism>
<proteinExistence type="predicted"/>
<accession>A0ABT6YKH3</accession>
<evidence type="ECO:0000313" key="2">
    <source>
        <dbReference type="EMBL" id="MDI9864095.1"/>
    </source>
</evidence>
<sequence>MNIFEKQLAYLLDGIQYERLTDKWSNVYFVQDKNTSSQLELEDLLYYNYNCVRDLKDQWLKDEEVETFSIDNQVFNEEKFWFKEKITANGIVLTKDSHYVEVVHGEYIYGGAIAKQKSLTDGIDYYYVSTPKKKISTDKKGNLKGTISIMGDKYLFLVGKNIVRVYFNLKAIKRGIKEFVKFLTESLEVKGIPYSLKYKRNLINYRYSDAAVLYITQNNFLLISSILEEISIRFGSSSYNLLRHSVPVFTKALFPGIGFAEDPDSQVVGNVIEDISFGRSRCNIIASIILQNKFHDFFTSKRTDEQITIINNKIKESGLINTTEPFRNPNTNFDYGFKIIEESTFTFSRKKEINIPNWGNSDRIKFLGIAKKYADELCEKAVWVNSSNCTWVTYQESNVNVQGFSSTKKSFSLVNNKNLELIKLFLSRYATFTEDASYYERVAESIVTVKQSNDWNKFNNKGEIQNFLADFMSKWYPSSHKDSVDIKAHHKSLNLFSKGNFEELKDNQEEEISSIEAKLREAIGNQSDNLITISEADALKLAEEIINNYENFDLPLRNVYQTYDLCPGLEGKAGLGLFFLILYNPNKFKDVVKFG</sequence>
<feature type="coiled-coil region" evidence="1">
    <location>
        <begin position="498"/>
        <end position="525"/>
    </location>
</feature>
<name>A0ABT6YKH3_9BACT</name>
<dbReference type="InterPro" id="IPR040871">
    <property type="entry name" value="HopA1"/>
</dbReference>
<keyword evidence="1" id="KW-0175">Coiled coil</keyword>
<comment type="caution">
    <text evidence="2">The sequence shown here is derived from an EMBL/GenBank/DDBJ whole genome shotgun (WGS) entry which is preliminary data.</text>
</comment>
<keyword evidence="3" id="KW-1185">Reference proteome</keyword>
<dbReference type="RefSeq" id="WP_283369320.1">
    <property type="nucleotide sequence ID" value="NZ_JASHID010000004.1"/>
</dbReference>
<protein>
    <submittedName>
        <fullName evidence="2">T3SS effector HopA1 family protein</fullName>
    </submittedName>
</protein>
<reference evidence="2 3" key="1">
    <citation type="submission" date="2023-05" db="EMBL/GenBank/DDBJ databases">
        <title>Novel species of genus Flectobacillus isolated from stream in China.</title>
        <authorList>
            <person name="Lu H."/>
        </authorList>
    </citation>
    <scope>NUCLEOTIDE SEQUENCE [LARGE SCALE GENOMIC DNA]</scope>
    <source>
        <strain evidence="2 3">DC10W</strain>
    </source>
</reference>
<dbReference type="Pfam" id="PF17914">
    <property type="entry name" value="HopA1"/>
    <property type="match status" value="1"/>
</dbReference>
<gene>
    <name evidence="2" type="ORF">QM480_07160</name>
</gene>
<dbReference type="Proteomes" id="UP001236569">
    <property type="component" value="Unassembled WGS sequence"/>
</dbReference>